<feature type="domain" description="C-type lectin" evidence="2">
    <location>
        <begin position="26"/>
        <end position="97"/>
    </location>
</feature>
<comment type="caution">
    <text evidence="3">The sequence shown here is derived from an EMBL/GenBank/DDBJ whole genome shotgun (WGS) entry which is preliminary data.</text>
</comment>
<dbReference type="PANTHER" id="PTHR45784:SF5">
    <property type="entry name" value="C-TYPE LECTIN DOMAIN FAMILY 20 MEMBER A-RELATED"/>
    <property type="match status" value="1"/>
</dbReference>
<sequence length="97" mass="11281">MEKITFTFLLVAGLCRVTSQGLLKQHIFVGTPKTWTEAQKYCRQTYTDLSSVLEDRALVSNTADDPERLTWIGLYRQRQDNQEWKWSAGRTGGLRLW</sequence>
<feature type="chain" id="PRO_5042111767" description="C-type lectin domain-containing protein" evidence="1">
    <location>
        <begin position="20"/>
        <end position="97"/>
    </location>
</feature>
<reference evidence="3" key="1">
    <citation type="journal article" date="2023" name="Science">
        <title>Genome structures resolve the early diversification of teleost fishes.</title>
        <authorList>
            <person name="Parey E."/>
            <person name="Louis A."/>
            <person name="Montfort J."/>
            <person name="Bouchez O."/>
            <person name="Roques C."/>
            <person name="Iampietro C."/>
            <person name="Lluch J."/>
            <person name="Castinel A."/>
            <person name="Donnadieu C."/>
            <person name="Desvignes T."/>
            <person name="Floi Bucao C."/>
            <person name="Jouanno E."/>
            <person name="Wen M."/>
            <person name="Mejri S."/>
            <person name="Dirks R."/>
            <person name="Jansen H."/>
            <person name="Henkel C."/>
            <person name="Chen W.J."/>
            <person name="Zahm M."/>
            <person name="Cabau C."/>
            <person name="Klopp C."/>
            <person name="Thompson A.W."/>
            <person name="Robinson-Rechavi M."/>
            <person name="Braasch I."/>
            <person name="Lecointre G."/>
            <person name="Bobe J."/>
            <person name="Postlethwait J.H."/>
            <person name="Berthelot C."/>
            <person name="Roest Crollius H."/>
            <person name="Guiguen Y."/>
        </authorList>
    </citation>
    <scope>NUCLEOTIDE SEQUENCE</scope>
    <source>
        <strain evidence="3">NC1722</strain>
    </source>
</reference>
<evidence type="ECO:0000256" key="1">
    <source>
        <dbReference type="SAM" id="SignalP"/>
    </source>
</evidence>
<dbReference type="AlphaFoldDB" id="A0AAD7TBH7"/>
<name>A0AAD7TBH7_9TELE</name>
<dbReference type="SUPFAM" id="SSF56436">
    <property type="entry name" value="C-type lectin-like"/>
    <property type="match status" value="1"/>
</dbReference>
<dbReference type="PANTHER" id="PTHR45784">
    <property type="entry name" value="C-TYPE LECTIN DOMAIN FAMILY 20 MEMBER A-RELATED"/>
    <property type="match status" value="1"/>
</dbReference>
<dbReference type="EMBL" id="JAINUG010000003">
    <property type="protein sequence ID" value="KAJ8417889.1"/>
    <property type="molecule type" value="Genomic_DNA"/>
</dbReference>
<dbReference type="InterPro" id="IPR016187">
    <property type="entry name" value="CTDL_fold"/>
</dbReference>
<evidence type="ECO:0000313" key="4">
    <source>
        <dbReference type="Proteomes" id="UP001221898"/>
    </source>
</evidence>
<feature type="signal peptide" evidence="1">
    <location>
        <begin position="1"/>
        <end position="19"/>
    </location>
</feature>
<dbReference type="Pfam" id="PF00059">
    <property type="entry name" value="Lectin_C"/>
    <property type="match status" value="1"/>
</dbReference>
<dbReference type="InterPro" id="IPR001304">
    <property type="entry name" value="C-type_lectin-like"/>
</dbReference>
<dbReference type="InterPro" id="IPR016186">
    <property type="entry name" value="C-type_lectin-like/link_sf"/>
</dbReference>
<dbReference type="PROSITE" id="PS50041">
    <property type="entry name" value="C_TYPE_LECTIN_2"/>
    <property type="match status" value="1"/>
</dbReference>
<proteinExistence type="predicted"/>
<gene>
    <name evidence="3" type="ORF">AAFF_G00227320</name>
</gene>
<organism evidence="3 4">
    <name type="scientific">Aldrovandia affinis</name>
    <dbReference type="NCBI Taxonomy" id="143900"/>
    <lineage>
        <taxon>Eukaryota</taxon>
        <taxon>Metazoa</taxon>
        <taxon>Chordata</taxon>
        <taxon>Craniata</taxon>
        <taxon>Vertebrata</taxon>
        <taxon>Euteleostomi</taxon>
        <taxon>Actinopterygii</taxon>
        <taxon>Neopterygii</taxon>
        <taxon>Teleostei</taxon>
        <taxon>Notacanthiformes</taxon>
        <taxon>Halosauridae</taxon>
        <taxon>Aldrovandia</taxon>
    </lineage>
</organism>
<dbReference type="Proteomes" id="UP001221898">
    <property type="component" value="Unassembled WGS sequence"/>
</dbReference>
<keyword evidence="1" id="KW-0732">Signal</keyword>
<protein>
    <recommendedName>
        <fullName evidence="2">C-type lectin domain-containing protein</fullName>
    </recommendedName>
</protein>
<evidence type="ECO:0000313" key="3">
    <source>
        <dbReference type="EMBL" id="KAJ8417889.1"/>
    </source>
</evidence>
<accession>A0AAD7TBH7</accession>
<keyword evidence="4" id="KW-1185">Reference proteome</keyword>
<dbReference type="Gene3D" id="3.10.100.10">
    <property type="entry name" value="Mannose-Binding Protein A, subunit A"/>
    <property type="match status" value="1"/>
</dbReference>
<evidence type="ECO:0000259" key="2">
    <source>
        <dbReference type="PROSITE" id="PS50041"/>
    </source>
</evidence>